<proteinExistence type="predicted"/>
<dbReference type="Proteomes" id="UP001066276">
    <property type="component" value="Chromosome 4_1"/>
</dbReference>
<sequence length="106" mass="11624">MKARGRELPPQTDQKRTAAIDLLRGVWPAQQPERRDLFQGLPVCPRAPGGAERPQQPEAPARQTLIMYARSLAPARSCLGAVFSASFLNAIFVASMVITSHFCHTP</sequence>
<evidence type="ECO:0000313" key="2">
    <source>
        <dbReference type="EMBL" id="KAJ1169511.1"/>
    </source>
</evidence>
<dbReference type="EMBL" id="JANPWB010000007">
    <property type="protein sequence ID" value="KAJ1169511.1"/>
    <property type="molecule type" value="Genomic_DNA"/>
</dbReference>
<name>A0AAV7T015_PLEWA</name>
<keyword evidence="1" id="KW-0472">Membrane</keyword>
<gene>
    <name evidence="2" type="ORF">NDU88_001404</name>
</gene>
<keyword evidence="1" id="KW-0812">Transmembrane</keyword>
<feature type="transmembrane region" description="Helical" evidence="1">
    <location>
        <begin position="77"/>
        <end position="98"/>
    </location>
</feature>
<dbReference type="AlphaFoldDB" id="A0AAV7T015"/>
<reference evidence="2" key="1">
    <citation type="journal article" date="2022" name="bioRxiv">
        <title>Sequencing and chromosome-scale assembly of the giantPleurodeles waltlgenome.</title>
        <authorList>
            <person name="Brown T."/>
            <person name="Elewa A."/>
            <person name="Iarovenko S."/>
            <person name="Subramanian E."/>
            <person name="Araus A.J."/>
            <person name="Petzold A."/>
            <person name="Susuki M."/>
            <person name="Suzuki K.-i.T."/>
            <person name="Hayashi T."/>
            <person name="Toyoda A."/>
            <person name="Oliveira C."/>
            <person name="Osipova E."/>
            <person name="Leigh N.D."/>
            <person name="Simon A."/>
            <person name="Yun M.H."/>
        </authorList>
    </citation>
    <scope>NUCLEOTIDE SEQUENCE</scope>
    <source>
        <strain evidence="2">20211129_DDA</strain>
        <tissue evidence="2">Liver</tissue>
    </source>
</reference>
<protein>
    <submittedName>
        <fullName evidence="2">Uncharacterized protein</fullName>
    </submittedName>
</protein>
<accession>A0AAV7T015</accession>
<comment type="caution">
    <text evidence="2">The sequence shown here is derived from an EMBL/GenBank/DDBJ whole genome shotgun (WGS) entry which is preliminary data.</text>
</comment>
<evidence type="ECO:0000313" key="3">
    <source>
        <dbReference type="Proteomes" id="UP001066276"/>
    </source>
</evidence>
<keyword evidence="1" id="KW-1133">Transmembrane helix</keyword>
<evidence type="ECO:0000256" key="1">
    <source>
        <dbReference type="SAM" id="Phobius"/>
    </source>
</evidence>
<keyword evidence="3" id="KW-1185">Reference proteome</keyword>
<organism evidence="2 3">
    <name type="scientific">Pleurodeles waltl</name>
    <name type="common">Iberian ribbed newt</name>
    <dbReference type="NCBI Taxonomy" id="8319"/>
    <lineage>
        <taxon>Eukaryota</taxon>
        <taxon>Metazoa</taxon>
        <taxon>Chordata</taxon>
        <taxon>Craniata</taxon>
        <taxon>Vertebrata</taxon>
        <taxon>Euteleostomi</taxon>
        <taxon>Amphibia</taxon>
        <taxon>Batrachia</taxon>
        <taxon>Caudata</taxon>
        <taxon>Salamandroidea</taxon>
        <taxon>Salamandridae</taxon>
        <taxon>Pleurodelinae</taxon>
        <taxon>Pleurodeles</taxon>
    </lineage>
</organism>